<dbReference type="Proteomes" id="UP001519289">
    <property type="component" value="Unassembled WGS sequence"/>
</dbReference>
<reference evidence="2 3" key="1">
    <citation type="submission" date="2021-03" db="EMBL/GenBank/DDBJ databases">
        <title>Genomic Encyclopedia of Type Strains, Phase IV (KMG-IV): sequencing the most valuable type-strain genomes for metagenomic binning, comparative biology and taxonomic classification.</title>
        <authorList>
            <person name="Goeker M."/>
        </authorList>
    </citation>
    <scope>NUCLEOTIDE SEQUENCE [LARGE SCALE GENOMIC DNA]</scope>
    <source>
        <strain evidence="2 3">DSM 27138</strain>
    </source>
</reference>
<protein>
    <recommendedName>
        <fullName evidence="4">Restriction endonuclease</fullName>
    </recommendedName>
</protein>
<proteinExistence type="predicted"/>
<organism evidence="2 3">
    <name type="scientific">Symbiobacterium terraclitae</name>
    <dbReference type="NCBI Taxonomy" id="557451"/>
    <lineage>
        <taxon>Bacteria</taxon>
        <taxon>Bacillati</taxon>
        <taxon>Bacillota</taxon>
        <taxon>Clostridia</taxon>
        <taxon>Eubacteriales</taxon>
        <taxon>Symbiobacteriaceae</taxon>
        <taxon>Symbiobacterium</taxon>
    </lineage>
</organism>
<feature type="region of interest" description="Disordered" evidence="1">
    <location>
        <begin position="273"/>
        <end position="295"/>
    </location>
</feature>
<gene>
    <name evidence="2" type="ORF">J2Z79_001117</name>
</gene>
<evidence type="ECO:0000313" key="3">
    <source>
        <dbReference type="Proteomes" id="UP001519289"/>
    </source>
</evidence>
<evidence type="ECO:0000256" key="1">
    <source>
        <dbReference type="SAM" id="MobiDB-lite"/>
    </source>
</evidence>
<evidence type="ECO:0008006" key="4">
    <source>
        <dbReference type="Google" id="ProtNLM"/>
    </source>
</evidence>
<keyword evidence="3" id="KW-1185">Reference proteome</keyword>
<comment type="caution">
    <text evidence="2">The sequence shown here is derived from an EMBL/GenBank/DDBJ whole genome shotgun (WGS) entry which is preliminary data.</text>
</comment>
<evidence type="ECO:0000313" key="2">
    <source>
        <dbReference type="EMBL" id="MBP2017732.1"/>
    </source>
</evidence>
<dbReference type="RefSeq" id="WP_209465862.1">
    <property type="nucleotide sequence ID" value="NZ_JAGGLG010000006.1"/>
</dbReference>
<dbReference type="EMBL" id="JAGGLG010000006">
    <property type="protein sequence ID" value="MBP2017732.1"/>
    <property type="molecule type" value="Genomic_DNA"/>
</dbReference>
<name>A0ABS4JQB3_9FIRM</name>
<accession>A0ABS4JQB3</accession>
<sequence>MEGDLAVKVFGVLHAAFFDAQGKPIPFFLREKANTQSDPLDEHISELITGAIKGVECFKAGSITSPDLAILDSSVLQGTWKESDLQDLNKALAIEVKKVERGRNGVVARATGMDYNSTPPSSHVYLYDKNDRAFMVRCFYLFVSTEAAADKKNTIVTALTLCDGAALNTDVDLYKQIVAPRDKQTDVGSYGEGAIRNRPMLIFPNPLGVDWLDRTPSLIHPAPDLERVDGRLRRICTIKRTLAGTDGKEFNTFYCYQDSDLSTYKGAAEVTDPFPTPKERQQGRRGKFRVPVEIQ</sequence>